<protein>
    <recommendedName>
        <fullName evidence="2">Putative cysteine ligase BshC</fullName>
        <ecNumber evidence="2">6.-.-.-</ecNumber>
    </recommendedName>
</protein>
<proteinExistence type="inferred from homology"/>
<dbReference type="InterPro" id="IPR055399">
    <property type="entry name" value="CC_BshC"/>
</dbReference>
<dbReference type="Pfam" id="PF24850">
    <property type="entry name" value="CC_BshC"/>
    <property type="match status" value="1"/>
</dbReference>
<dbReference type="Proteomes" id="UP000242310">
    <property type="component" value="Unassembled WGS sequence"/>
</dbReference>
<dbReference type="GO" id="GO:0016874">
    <property type="term" value="F:ligase activity"/>
    <property type="evidence" value="ECO:0007669"/>
    <property type="project" value="UniProtKB-UniRule"/>
</dbReference>
<feature type="domain" description="Bacillithiol biosynthesis BshC C-terminal coiled-coil" evidence="4">
    <location>
        <begin position="385"/>
        <end position="540"/>
    </location>
</feature>
<dbReference type="InterPro" id="IPR011199">
    <property type="entry name" value="Bacillithiol_biosynth_BshC"/>
</dbReference>
<dbReference type="NCBIfam" id="TIGR03998">
    <property type="entry name" value="thiol_BshC"/>
    <property type="match status" value="1"/>
</dbReference>
<evidence type="ECO:0000259" key="3">
    <source>
        <dbReference type="Pfam" id="PF10079"/>
    </source>
</evidence>
<dbReference type="RefSeq" id="WP_106587505.1">
    <property type="nucleotide sequence ID" value="NZ_PYAV01000002.1"/>
</dbReference>
<organism evidence="5 6">
    <name type="scientific">Salsuginibacillus halophilus</name>
    <dbReference type="NCBI Taxonomy" id="517424"/>
    <lineage>
        <taxon>Bacteria</taxon>
        <taxon>Bacillati</taxon>
        <taxon>Bacillota</taxon>
        <taxon>Bacilli</taxon>
        <taxon>Bacillales</taxon>
        <taxon>Bacillaceae</taxon>
        <taxon>Salsuginibacillus</taxon>
    </lineage>
</organism>
<name>A0A2P8HX28_9BACI</name>
<dbReference type="OrthoDB" id="9765151at2"/>
<evidence type="ECO:0000313" key="6">
    <source>
        <dbReference type="Proteomes" id="UP000242310"/>
    </source>
</evidence>
<accession>A0A2P8HX28</accession>
<comment type="similarity">
    <text evidence="2">Belongs to the BshC family.</text>
</comment>
<dbReference type="Pfam" id="PF10079">
    <property type="entry name" value="Rossmann-like_BshC"/>
    <property type="match status" value="1"/>
</dbReference>
<keyword evidence="6" id="KW-1185">Reference proteome</keyword>
<evidence type="ECO:0000256" key="1">
    <source>
        <dbReference type="ARBA" id="ARBA00022598"/>
    </source>
</evidence>
<dbReference type="AlphaFoldDB" id="A0A2P8HX28"/>
<dbReference type="EC" id="6.-.-.-" evidence="2"/>
<evidence type="ECO:0000313" key="5">
    <source>
        <dbReference type="EMBL" id="PSL50780.1"/>
    </source>
</evidence>
<dbReference type="HAMAP" id="MF_01867">
    <property type="entry name" value="BshC"/>
    <property type="match status" value="1"/>
</dbReference>
<keyword evidence="1 2" id="KW-0436">Ligase</keyword>
<evidence type="ECO:0000256" key="2">
    <source>
        <dbReference type="HAMAP-Rule" id="MF_01867"/>
    </source>
</evidence>
<evidence type="ECO:0000259" key="4">
    <source>
        <dbReference type="Pfam" id="PF24850"/>
    </source>
</evidence>
<dbReference type="EMBL" id="PYAV01000002">
    <property type="protein sequence ID" value="PSL50780.1"/>
    <property type="molecule type" value="Genomic_DNA"/>
</dbReference>
<gene>
    <name evidence="2" type="primary">bshC</name>
    <name evidence="5" type="ORF">B0H94_10256</name>
</gene>
<dbReference type="PIRSF" id="PIRSF012535">
    <property type="entry name" value="UCP012535"/>
    <property type="match status" value="1"/>
</dbReference>
<comment type="function">
    <text evidence="2">Involved in bacillithiol (BSH) biosynthesis. May catalyze the last step of the pathway, the addition of cysteine to glucosamine malate (GlcN-Mal) to generate BSH.</text>
</comment>
<feature type="domain" description="Bacillithiol biosynthesis BshC N-terminal Rossmann-like" evidence="3">
    <location>
        <begin position="2"/>
        <end position="379"/>
    </location>
</feature>
<sequence>MELQDAPNIDAQSFAVDYRSGNRKARELFDYAPFDQDVERLEELDRRSFNRDQLADVLIKMQKRYFYHQKALEEAKRLKDPKSVCVITGQQPGLLGGPLYTLAKAVSTIVEAKRKESELKRPVIPIFWIAGEDHDYEEIHHTYAPGEKRVNKLTYQGPREHRAPLSEQPISSDEMKKWLQDVFLHVRETDETKTLYTNLAALAERSASVSDYFGEVMRYFFQNEGLVMFDAHDHDVRHLEQPLFEKLVQHVEVVQSAFQQGKEALRQSGYENPLALDQAHSHLFYVVQGERWPLIYRKDEVPSFLTKKGTLRFHKGELLTLVKQTPEAFSTNVFTRPLMQDWLFPVLSYVGGPGEIHYWAVLKPLFHAFGCKVPPVMPRKEFWWVHRRINRILTDEEITLSEAAKGGLKNRVTEIEQSAITVDGPALSREARAQTASVIGAVLKELEAQGPAFKAKAEKKRSELETWFSELGDTINEAQKMQTAHRIAKLKEVELHLFPLDGSQERFFNSVYVLNELGVDGISRLIARIKADDGVRKVVHL</sequence>
<dbReference type="InterPro" id="IPR055398">
    <property type="entry name" value="Rossmann-like_BshC"/>
</dbReference>
<comment type="caution">
    <text evidence="5">The sequence shown here is derived from an EMBL/GenBank/DDBJ whole genome shotgun (WGS) entry which is preliminary data.</text>
</comment>
<reference evidence="5 6" key="1">
    <citation type="submission" date="2018-03" db="EMBL/GenBank/DDBJ databases">
        <title>Genomic Encyclopedia of Type Strains, Phase III (KMG-III): the genomes of soil and plant-associated and newly described type strains.</title>
        <authorList>
            <person name="Whitman W."/>
        </authorList>
    </citation>
    <scope>NUCLEOTIDE SEQUENCE [LARGE SCALE GENOMIC DNA]</scope>
    <source>
        <strain evidence="5 6">CGMCC 1.07653</strain>
    </source>
</reference>